<dbReference type="GO" id="GO:0005524">
    <property type="term" value="F:ATP binding"/>
    <property type="evidence" value="ECO:0007669"/>
    <property type="project" value="UniProtKB-KW"/>
</dbReference>
<name>A0A0W0V2M4_9GAMM</name>
<comment type="caution">
    <text evidence="5">The sequence shown here is derived from an EMBL/GenBank/DDBJ whole genome shotgun (WGS) entry which is preliminary data.</text>
</comment>
<evidence type="ECO:0000256" key="1">
    <source>
        <dbReference type="ARBA" id="ARBA00006512"/>
    </source>
</evidence>
<dbReference type="PANTHER" id="PTHR30121:SF12">
    <property type="entry name" value="TYPE IV SECRETION SYSTEM PROTEIN CAGE"/>
    <property type="match status" value="1"/>
</dbReference>
<dbReference type="EMBL" id="LNYH01000149">
    <property type="protein sequence ID" value="KTD14369.1"/>
    <property type="molecule type" value="Genomic_DNA"/>
</dbReference>
<organism evidence="5 6">
    <name type="scientific">Legionella israelensis</name>
    <dbReference type="NCBI Taxonomy" id="454"/>
    <lineage>
        <taxon>Bacteria</taxon>
        <taxon>Pseudomonadati</taxon>
        <taxon>Pseudomonadota</taxon>
        <taxon>Gammaproteobacteria</taxon>
        <taxon>Legionellales</taxon>
        <taxon>Legionellaceae</taxon>
        <taxon>Legionella</taxon>
    </lineage>
</organism>
<dbReference type="Pfam" id="PF03135">
    <property type="entry name" value="CagE_TrbE_VirB"/>
    <property type="match status" value="1"/>
</dbReference>
<feature type="domain" description="CagE TrbE VirB component of type IV transporter system central" evidence="4">
    <location>
        <begin position="223"/>
        <end position="425"/>
    </location>
</feature>
<keyword evidence="2" id="KW-0547">Nucleotide-binding</keyword>
<dbReference type="PANTHER" id="PTHR30121">
    <property type="entry name" value="UNCHARACTERIZED PROTEIN YJGR-RELATED"/>
    <property type="match status" value="1"/>
</dbReference>
<dbReference type="STRING" id="454.Lisr_2597"/>
<comment type="similarity">
    <text evidence="1">Belongs to the TrbE/VirB4 family.</text>
</comment>
<keyword evidence="6" id="KW-1185">Reference proteome</keyword>
<evidence type="ECO:0000259" key="4">
    <source>
        <dbReference type="Pfam" id="PF03135"/>
    </source>
</evidence>
<dbReference type="NCBIfam" id="NF010466">
    <property type="entry name" value="PRK13891.1"/>
    <property type="match status" value="1"/>
</dbReference>
<dbReference type="NCBIfam" id="TIGR00929">
    <property type="entry name" value="VirB4_CagE"/>
    <property type="match status" value="1"/>
</dbReference>
<gene>
    <name evidence="5" type="primary">trbE</name>
    <name evidence="5" type="ORF">Lisr_2597</name>
</gene>
<dbReference type="InterPro" id="IPR027417">
    <property type="entry name" value="P-loop_NTPase"/>
</dbReference>
<evidence type="ECO:0000313" key="6">
    <source>
        <dbReference type="Proteomes" id="UP000054761"/>
    </source>
</evidence>
<dbReference type="NCBIfam" id="NF010404">
    <property type="entry name" value="PRK13830.1"/>
    <property type="match status" value="1"/>
</dbReference>
<keyword evidence="3" id="KW-0067">ATP-binding</keyword>
<protein>
    <submittedName>
        <fullName evidence="5">Conjugal transfer protein TrbE</fullName>
    </submittedName>
</protein>
<reference evidence="5 6" key="1">
    <citation type="submission" date="2015-11" db="EMBL/GenBank/DDBJ databases">
        <title>Genomic analysis of 38 Legionella species identifies large and diverse effector repertoires.</title>
        <authorList>
            <person name="Burstein D."/>
            <person name="Amaro F."/>
            <person name="Zusman T."/>
            <person name="Lifshitz Z."/>
            <person name="Cohen O."/>
            <person name="Gilbert J.A."/>
            <person name="Pupko T."/>
            <person name="Shuman H.A."/>
            <person name="Segal G."/>
        </authorList>
    </citation>
    <scope>NUCLEOTIDE SEQUENCE [LARGE SCALE GENOMIC DNA]</scope>
    <source>
        <strain evidence="5 6">Bercovier 4</strain>
    </source>
</reference>
<dbReference type="InterPro" id="IPR018145">
    <property type="entry name" value="CagE_TrbE_VirB_cntrl_dom"/>
</dbReference>
<evidence type="ECO:0000313" key="5">
    <source>
        <dbReference type="EMBL" id="KTD14369.1"/>
    </source>
</evidence>
<dbReference type="InterPro" id="IPR051162">
    <property type="entry name" value="T4SS_component"/>
</dbReference>
<dbReference type="InterPro" id="IPR004346">
    <property type="entry name" value="CagE_TrbE_VirB"/>
</dbReference>
<dbReference type="RefSeq" id="WP_058502873.1">
    <property type="nucleotide sequence ID" value="NZ_CAAAJA010000022.1"/>
</dbReference>
<dbReference type="Proteomes" id="UP000054761">
    <property type="component" value="Unassembled WGS sequence"/>
</dbReference>
<proteinExistence type="inferred from homology"/>
<dbReference type="OrthoDB" id="9816422at2"/>
<evidence type="ECO:0000256" key="3">
    <source>
        <dbReference type="ARBA" id="ARBA00022840"/>
    </source>
</evidence>
<sequence>MIELITILLSITGLVFLSFLFYQARLKSQAYHLKKHRNTKAGFVDLLNYAAVVDDGVIIGKNGSFMAAWLYRGEDNASTTDEAREMVSFRINQALSAMGSGWMVHVDAIRRAAPGYSERGGSHFPDAISQAVDEERRQLFESMGTLYEGYFVITLTWYPPVLAQKRFVELMFDDSQERLSKKAKTHQLIEEFKQSCRNFESRMSSALDLERLQSEQCIDDEGQTVTHDNFLRHLQFCVTGLNHPVNLPKNPVYLDALIGGQELTPGITPKIGRKFIQCVAIEGFPMESYPGILTALTQLPVEYRWSSRFIFMDAHEAVAHFTKFRKKWKQKVRGFFDQMFNTNSGIVDEDALSMVNDAQSAIAETNSGMVGQGYYTSVVVLMDEDRTLVEKSALFIEKNINALGFTARTETINTMDAFMGSLPGHGVENIRRPLINTMNLADLLPTSSIWTGENKAPCPLFPPMSPPLMHCVTNGNAPFRLSLHVRDLGHGIMFGPTRSGKSTHLGLLALSWRRYKDARIYSFDKGMSMYPTCKATGGEHYTIADKDSLLAFAPLQFLATKGDRAWAMEWIDTILALNGLNTTAAQRNEIGHAIIGMHESGSKTLSEFVMTIQDESIRETLKQYTIDGLMGHLLDAESDGLGLSSFMTFEIEHLMGLGEKFALPVLLYLFRRIETSLDGRPTLILLDEAWLMLAHPVFKNKIAEWLDSMAKKNCVVFMATQHLSHAAGSGILDIIVESTASKIFLPNLYARDPETRVIYERMGLNPRQIDIIASAQPKRDYYYVSEKGQRLYQLALGPLALAFVCATDPDSIERMKQLEQKYGTEWVSYWLSEKGIELNQYGEAA</sequence>
<evidence type="ECO:0000256" key="2">
    <source>
        <dbReference type="ARBA" id="ARBA00022741"/>
    </source>
</evidence>
<dbReference type="PATRIC" id="fig|454.4.peg.2850"/>
<accession>A0A0W0V2M4</accession>
<dbReference type="SUPFAM" id="SSF52540">
    <property type="entry name" value="P-loop containing nucleoside triphosphate hydrolases"/>
    <property type="match status" value="1"/>
</dbReference>
<dbReference type="Gene3D" id="3.40.50.300">
    <property type="entry name" value="P-loop containing nucleotide triphosphate hydrolases"/>
    <property type="match status" value="1"/>
</dbReference>
<dbReference type="AlphaFoldDB" id="A0A0W0V2M4"/>